<reference evidence="2" key="2">
    <citation type="submission" date="2021-04" db="EMBL/GenBank/DDBJ databases">
        <authorList>
            <person name="Gilroy R."/>
        </authorList>
    </citation>
    <scope>NUCLEOTIDE SEQUENCE</scope>
    <source>
        <strain evidence="2">ChiHcolR34-3080</strain>
    </source>
</reference>
<dbReference type="FunFam" id="1.10.287.1080:FF:000001">
    <property type="entry name" value="Nucleoside triphosphate pyrophosphohydrolase"/>
    <property type="match status" value="1"/>
</dbReference>
<dbReference type="PANTHER" id="PTHR30522:SF0">
    <property type="entry name" value="NUCLEOSIDE TRIPHOSPHATE PYROPHOSPHOHYDROLASE"/>
    <property type="match status" value="1"/>
</dbReference>
<dbReference type="InterPro" id="IPR011551">
    <property type="entry name" value="NTP_PyrPHydrolase_MazG"/>
</dbReference>
<dbReference type="AlphaFoldDB" id="A0A9D1Q9I2"/>
<dbReference type="CDD" id="cd11528">
    <property type="entry name" value="NTP-PPase_MazG_Nterm"/>
    <property type="match status" value="1"/>
</dbReference>
<protein>
    <submittedName>
        <fullName evidence="2">MazG family protein</fullName>
    </submittedName>
</protein>
<dbReference type="GO" id="GO:0046076">
    <property type="term" value="P:dTTP catabolic process"/>
    <property type="evidence" value="ECO:0007669"/>
    <property type="project" value="TreeGrafter"/>
</dbReference>
<dbReference type="GO" id="GO:0047429">
    <property type="term" value="F:nucleoside triphosphate diphosphatase activity"/>
    <property type="evidence" value="ECO:0007669"/>
    <property type="project" value="TreeGrafter"/>
</dbReference>
<dbReference type="GO" id="GO:0006203">
    <property type="term" value="P:dGTP catabolic process"/>
    <property type="evidence" value="ECO:0007669"/>
    <property type="project" value="TreeGrafter"/>
</dbReference>
<dbReference type="GO" id="GO:0046081">
    <property type="term" value="P:dUTP catabolic process"/>
    <property type="evidence" value="ECO:0007669"/>
    <property type="project" value="TreeGrafter"/>
</dbReference>
<evidence type="ECO:0000313" key="3">
    <source>
        <dbReference type="Proteomes" id="UP000823933"/>
    </source>
</evidence>
<dbReference type="GO" id="GO:0006950">
    <property type="term" value="P:response to stress"/>
    <property type="evidence" value="ECO:0007669"/>
    <property type="project" value="UniProtKB-ARBA"/>
</dbReference>
<name>A0A9D1Q9I2_9FIRM</name>
<dbReference type="GO" id="GO:0046052">
    <property type="term" value="P:UTP catabolic process"/>
    <property type="evidence" value="ECO:0007669"/>
    <property type="project" value="TreeGrafter"/>
</dbReference>
<dbReference type="Pfam" id="PF03819">
    <property type="entry name" value="MazG"/>
    <property type="match status" value="1"/>
</dbReference>
<proteinExistence type="predicted"/>
<dbReference type="InterPro" id="IPR048015">
    <property type="entry name" value="NTP-PPase_MazG-like_N"/>
</dbReference>
<dbReference type="GO" id="GO:0046061">
    <property type="term" value="P:dATP catabolic process"/>
    <property type="evidence" value="ECO:0007669"/>
    <property type="project" value="TreeGrafter"/>
</dbReference>
<dbReference type="NCBIfam" id="TIGR00444">
    <property type="entry name" value="mazG"/>
    <property type="match status" value="1"/>
</dbReference>
<dbReference type="GO" id="GO:0046047">
    <property type="term" value="P:TTP catabolic process"/>
    <property type="evidence" value="ECO:0007669"/>
    <property type="project" value="TreeGrafter"/>
</dbReference>
<dbReference type="Gene3D" id="1.10.287.1080">
    <property type="entry name" value="MazG-like"/>
    <property type="match status" value="2"/>
</dbReference>
<dbReference type="Proteomes" id="UP000823933">
    <property type="component" value="Unassembled WGS sequence"/>
</dbReference>
<dbReference type="SUPFAM" id="SSF101386">
    <property type="entry name" value="all-alpha NTP pyrophosphatases"/>
    <property type="match status" value="1"/>
</dbReference>
<organism evidence="2 3">
    <name type="scientific">Candidatus Faecalibacterium intestinigallinarum</name>
    <dbReference type="NCBI Taxonomy" id="2838581"/>
    <lineage>
        <taxon>Bacteria</taxon>
        <taxon>Bacillati</taxon>
        <taxon>Bacillota</taxon>
        <taxon>Clostridia</taxon>
        <taxon>Eubacteriales</taxon>
        <taxon>Oscillospiraceae</taxon>
        <taxon>Faecalibacterium</taxon>
    </lineage>
</organism>
<dbReference type="PANTHER" id="PTHR30522">
    <property type="entry name" value="NUCLEOSIDE TRIPHOSPHATE PYROPHOSPHOHYDROLASE"/>
    <property type="match status" value="1"/>
</dbReference>
<dbReference type="EMBL" id="DXHQ01000020">
    <property type="protein sequence ID" value="HIW08112.1"/>
    <property type="molecule type" value="Genomic_DNA"/>
</dbReference>
<accession>A0A9D1Q9I2</accession>
<evidence type="ECO:0000313" key="2">
    <source>
        <dbReference type="EMBL" id="HIW08112.1"/>
    </source>
</evidence>
<evidence type="ECO:0000259" key="1">
    <source>
        <dbReference type="Pfam" id="PF03819"/>
    </source>
</evidence>
<gene>
    <name evidence="2" type="ORF">H9890_01765</name>
</gene>
<reference evidence="2" key="1">
    <citation type="journal article" date="2021" name="PeerJ">
        <title>Extensive microbial diversity within the chicken gut microbiome revealed by metagenomics and culture.</title>
        <authorList>
            <person name="Gilroy R."/>
            <person name="Ravi A."/>
            <person name="Getino M."/>
            <person name="Pursley I."/>
            <person name="Horton D.L."/>
            <person name="Alikhan N.F."/>
            <person name="Baker D."/>
            <person name="Gharbi K."/>
            <person name="Hall N."/>
            <person name="Watson M."/>
            <person name="Adriaenssens E.M."/>
            <person name="Foster-Nyarko E."/>
            <person name="Jarju S."/>
            <person name="Secka A."/>
            <person name="Antonio M."/>
            <person name="Oren A."/>
            <person name="Chaudhuri R.R."/>
            <person name="La Ragione R."/>
            <person name="Hildebrand F."/>
            <person name="Pallen M.J."/>
        </authorList>
    </citation>
    <scope>NUCLEOTIDE SEQUENCE</scope>
    <source>
        <strain evidence="2">ChiHcolR34-3080</strain>
    </source>
</reference>
<dbReference type="InterPro" id="IPR004518">
    <property type="entry name" value="MazG-like_dom"/>
</dbReference>
<feature type="domain" description="NTP pyrophosphohydrolase MazG-like" evidence="1">
    <location>
        <begin position="34"/>
        <end position="107"/>
    </location>
</feature>
<sequence>MIDWPEKEHYTAEDLVEIIRILRRPDGCPWDRVQTHRSIRKNFLEETCEALEAIDADDPQLLREELGDVLMQVAFHAVLEEEAGRSTFAEICREVCEKLVYRHPHVFASAAAQNAGINGWDALKNKEKGRRTLADELDSVPATLPALMRAQKLQKRAAGHGIGPSDATGASAALDQAVRSWQAARSAAGEEEKARAAGQMLFAAVDAIRLAGIDAEEALTFASKAFCRALESGRDAHQTEQ</sequence>
<comment type="caution">
    <text evidence="2">The sequence shown here is derived from an EMBL/GenBank/DDBJ whole genome shotgun (WGS) entry which is preliminary data.</text>
</comment>